<sequence>MIGSMNKLGFKGWRRRRAVKGPHRAAHAIGGRLWWVSFAGGIVLGVALLLAGIGHSAGSRSKLDIEADEGAALGLQPAPRTTATSGKAVSELSNKRDKTSKPSSSTGGLNQPSASKSTGPTDKPHTGLEKLRVHVYLTKEGRVETVPLELYVRGVLAGEMPVDFELEALKAQAVAARTYIVRRLAEKDRSGVPGGQADVTDTIDHQVYVPLKELVDRWPAGEEREATLGKLTRAVEETQGLVLTYGGQPIEAAFFSTSNGYTENAEDYWQLSVPYLRSVASPWDSAISPRYKQTVQMGEKELYRKLGVKDDGKAPRVLELTDGRRVKSVVVGGETFTGREVREKLGLASSEFSWTIQDGEVTITTLGMGHGIGMSQWGADGMAKEGASAEQILLHYYTGVKLEQAYKLLAASSDS</sequence>
<keyword evidence="2" id="KW-1133">Transmembrane helix</keyword>
<dbReference type="eggNOG" id="COG2385">
    <property type="taxonomic scope" value="Bacteria"/>
</dbReference>
<name>E0IEG9_9BACL</name>
<feature type="domain" description="Sporulation stage II protein D amidase enhancer LytB N-terminal" evidence="3">
    <location>
        <begin position="139"/>
        <end position="245"/>
    </location>
</feature>
<gene>
    <name evidence="4" type="ORF">PaecuDRAFT_4060</name>
</gene>
<evidence type="ECO:0000256" key="1">
    <source>
        <dbReference type="SAM" id="MobiDB-lite"/>
    </source>
</evidence>
<accession>E0IEG9</accession>
<feature type="compositionally biased region" description="Polar residues" evidence="1">
    <location>
        <begin position="101"/>
        <end position="120"/>
    </location>
</feature>
<dbReference type="InterPro" id="IPR014225">
    <property type="entry name" value="Spore_II_D_firmicutes"/>
</dbReference>
<keyword evidence="2" id="KW-0472">Membrane</keyword>
<keyword evidence="5" id="KW-1185">Reference proteome</keyword>
<dbReference type="RefSeq" id="WP_006040043.1">
    <property type="nucleotide sequence ID" value="NZ_AEDD01000012.1"/>
</dbReference>
<proteinExistence type="predicted"/>
<dbReference type="PANTHER" id="PTHR30032:SF4">
    <property type="entry name" value="AMIDASE ENHANCER"/>
    <property type="match status" value="1"/>
</dbReference>
<evidence type="ECO:0000313" key="4">
    <source>
        <dbReference type="EMBL" id="EFM09057.1"/>
    </source>
</evidence>
<reference evidence="4 5" key="1">
    <citation type="submission" date="2010-07" db="EMBL/GenBank/DDBJ databases">
        <title>The draft genome of Paenibacillus curdlanolyticus YK9.</title>
        <authorList>
            <consortium name="US DOE Joint Genome Institute (JGI-PGF)"/>
            <person name="Lucas S."/>
            <person name="Copeland A."/>
            <person name="Lapidus A."/>
            <person name="Cheng J.-F."/>
            <person name="Bruce D."/>
            <person name="Goodwin L."/>
            <person name="Pitluck S."/>
            <person name="Land M.L."/>
            <person name="Hauser L."/>
            <person name="Chang Y.-J."/>
            <person name="Jeffries C."/>
            <person name="Anderson I.J."/>
            <person name="Johnson E."/>
            <person name="Loganathan U."/>
            <person name="Mulhopadhyay B."/>
            <person name="Kyrpides N."/>
            <person name="Woyke T.J."/>
        </authorList>
    </citation>
    <scope>NUCLEOTIDE SEQUENCE [LARGE SCALE GENOMIC DNA]</scope>
    <source>
        <strain evidence="4 5">YK9</strain>
    </source>
</reference>
<organism evidence="4 5">
    <name type="scientific">Paenibacillus curdlanolyticus YK9</name>
    <dbReference type="NCBI Taxonomy" id="717606"/>
    <lineage>
        <taxon>Bacteria</taxon>
        <taxon>Bacillati</taxon>
        <taxon>Bacillota</taxon>
        <taxon>Bacilli</taxon>
        <taxon>Bacillales</taxon>
        <taxon>Paenibacillaceae</taxon>
        <taxon>Paenibacillus</taxon>
    </lineage>
</organism>
<evidence type="ECO:0000256" key="2">
    <source>
        <dbReference type="SAM" id="Phobius"/>
    </source>
</evidence>
<dbReference type="PANTHER" id="PTHR30032">
    <property type="entry name" value="N-ACETYLMURAMOYL-L-ALANINE AMIDASE-RELATED"/>
    <property type="match status" value="1"/>
</dbReference>
<dbReference type="InterPro" id="IPR013486">
    <property type="entry name" value="SpoIID/LytB"/>
</dbReference>
<feature type="region of interest" description="Disordered" evidence="1">
    <location>
        <begin position="74"/>
        <end position="127"/>
    </location>
</feature>
<evidence type="ECO:0000313" key="5">
    <source>
        <dbReference type="Proteomes" id="UP000005387"/>
    </source>
</evidence>
<dbReference type="EMBL" id="AEDD01000012">
    <property type="protein sequence ID" value="EFM09057.1"/>
    <property type="molecule type" value="Genomic_DNA"/>
</dbReference>
<evidence type="ECO:0000259" key="3">
    <source>
        <dbReference type="Pfam" id="PF08486"/>
    </source>
</evidence>
<keyword evidence="2" id="KW-0812">Transmembrane</keyword>
<dbReference type="Proteomes" id="UP000005387">
    <property type="component" value="Unassembled WGS sequence"/>
</dbReference>
<protein>
    <submittedName>
        <fullName evidence="4">Stage II sporulation protein D</fullName>
    </submittedName>
</protein>
<dbReference type="GO" id="GO:0030288">
    <property type="term" value="C:outer membrane-bounded periplasmic space"/>
    <property type="evidence" value="ECO:0007669"/>
    <property type="project" value="TreeGrafter"/>
</dbReference>
<dbReference type="NCBIfam" id="TIGR02870">
    <property type="entry name" value="spore_II_D"/>
    <property type="match status" value="1"/>
</dbReference>
<dbReference type="STRING" id="717606.PaecuDRAFT_4060"/>
<dbReference type="NCBIfam" id="TIGR02669">
    <property type="entry name" value="SpoIID_LytB"/>
    <property type="match status" value="1"/>
</dbReference>
<dbReference type="InterPro" id="IPR051922">
    <property type="entry name" value="Bact_Sporulation_Assoc"/>
</dbReference>
<dbReference type="InterPro" id="IPR013693">
    <property type="entry name" value="SpoIID/LytB_N"/>
</dbReference>
<feature type="transmembrane region" description="Helical" evidence="2">
    <location>
        <begin position="33"/>
        <end position="53"/>
    </location>
</feature>
<dbReference type="GO" id="GO:0030435">
    <property type="term" value="P:sporulation resulting in formation of a cellular spore"/>
    <property type="evidence" value="ECO:0007669"/>
    <property type="project" value="InterPro"/>
</dbReference>
<dbReference type="Pfam" id="PF08486">
    <property type="entry name" value="SpoIID"/>
    <property type="match status" value="1"/>
</dbReference>
<dbReference type="AlphaFoldDB" id="E0IEG9"/>